<keyword evidence="1" id="KW-0812">Transmembrane</keyword>
<accession>A0A3P3WK60</accession>
<reference evidence="2 3" key="1">
    <citation type="submission" date="2018-11" db="EMBL/GenBank/DDBJ databases">
        <title>Flavobacterium sp. nov., YIM 102701-2 draft genome.</title>
        <authorList>
            <person name="Li G."/>
            <person name="Jiang Y."/>
        </authorList>
    </citation>
    <scope>NUCLEOTIDE SEQUENCE [LARGE SCALE GENOMIC DNA]</scope>
    <source>
        <strain evidence="2 3">YIM 102701-2</strain>
    </source>
</reference>
<keyword evidence="1" id="KW-1133">Transmembrane helix</keyword>
<dbReference type="RefSeq" id="WP_125016278.1">
    <property type="nucleotide sequence ID" value="NZ_RQVQ01000001.1"/>
</dbReference>
<feature type="transmembrane region" description="Helical" evidence="1">
    <location>
        <begin position="12"/>
        <end position="33"/>
    </location>
</feature>
<evidence type="ECO:0000256" key="1">
    <source>
        <dbReference type="SAM" id="Phobius"/>
    </source>
</evidence>
<name>A0A3P3WK60_9FLAO</name>
<dbReference type="Proteomes" id="UP000275719">
    <property type="component" value="Unassembled WGS sequence"/>
</dbReference>
<keyword evidence="3" id="KW-1185">Reference proteome</keyword>
<gene>
    <name evidence="2" type="ORF">EG240_00390</name>
</gene>
<protein>
    <submittedName>
        <fullName evidence="2">Uncharacterized protein</fullName>
    </submittedName>
</protein>
<proteinExistence type="predicted"/>
<comment type="caution">
    <text evidence="2">The sequence shown here is derived from an EMBL/GenBank/DDBJ whole genome shotgun (WGS) entry which is preliminary data.</text>
</comment>
<dbReference type="EMBL" id="RQVQ01000001">
    <property type="protein sequence ID" value="RRJ93263.1"/>
    <property type="molecule type" value="Genomic_DNA"/>
</dbReference>
<keyword evidence="1" id="KW-0472">Membrane</keyword>
<evidence type="ECO:0000313" key="2">
    <source>
        <dbReference type="EMBL" id="RRJ93263.1"/>
    </source>
</evidence>
<dbReference type="OrthoDB" id="1123412at2"/>
<feature type="transmembrane region" description="Helical" evidence="1">
    <location>
        <begin position="45"/>
        <end position="63"/>
    </location>
</feature>
<sequence length="76" mass="8783">MGKLIDDFSFGLFAWQLVILLNIPLVIWSIFCLIKSKKQNTSIKLLVLISLIAFPIISSLIYLSDYYSKDIKDRML</sequence>
<evidence type="ECO:0000313" key="3">
    <source>
        <dbReference type="Proteomes" id="UP000275719"/>
    </source>
</evidence>
<organism evidence="2 3">
    <name type="scientific">Paenimyroides tangerinum</name>
    <dbReference type="NCBI Taxonomy" id="2488728"/>
    <lineage>
        <taxon>Bacteria</taxon>
        <taxon>Pseudomonadati</taxon>
        <taxon>Bacteroidota</taxon>
        <taxon>Flavobacteriia</taxon>
        <taxon>Flavobacteriales</taxon>
        <taxon>Flavobacteriaceae</taxon>
        <taxon>Paenimyroides</taxon>
    </lineage>
</organism>
<dbReference type="AlphaFoldDB" id="A0A3P3WK60"/>